<keyword evidence="5" id="KW-0175">Coiled coil</keyword>
<dbReference type="PROSITE" id="PS00845">
    <property type="entry name" value="CAP_GLY_1"/>
    <property type="match status" value="1"/>
</dbReference>
<dbReference type="PANTHER" id="PTHR18916">
    <property type="entry name" value="DYNACTIN 1-RELATED MICROTUBULE-BINDING"/>
    <property type="match status" value="1"/>
</dbReference>
<reference evidence="9" key="1">
    <citation type="submission" date="2021-01" db="EMBL/GenBank/DDBJ databases">
        <authorList>
            <person name="Corre E."/>
            <person name="Pelletier E."/>
            <person name="Niang G."/>
            <person name="Scheremetjew M."/>
            <person name="Finn R."/>
            <person name="Kale V."/>
            <person name="Holt S."/>
            <person name="Cochrane G."/>
            <person name="Meng A."/>
            <person name="Brown T."/>
            <person name="Cohen L."/>
        </authorList>
    </citation>
    <scope>NUCLEOTIDE SEQUENCE</scope>
    <source>
        <strain evidence="9">CCAP 955/1</strain>
    </source>
</reference>
<accession>A0A7S3H2K9</accession>
<dbReference type="InterPro" id="IPR036859">
    <property type="entry name" value="CAP-Gly_dom_sf"/>
</dbReference>
<dbReference type="GO" id="GO:0005874">
    <property type="term" value="C:microtubule"/>
    <property type="evidence" value="ECO:0007669"/>
    <property type="project" value="UniProtKB-KW"/>
</dbReference>
<feature type="compositionally biased region" description="Low complexity" evidence="7">
    <location>
        <begin position="238"/>
        <end position="248"/>
    </location>
</feature>
<keyword evidence="4" id="KW-0243">Dynein</keyword>
<evidence type="ECO:0000313" key="9">
    <source>
        <dbReference type="EMBL" id="CAE0283439.1"/>
    </source>
</evidence>
<dbReference type="PROSITE" id="PS50245">
    <property type="entry name" value="CAP_GLY_2"/>
    <property type="match status" value="1"/>
</dbReference>
<evidence type="ECO:0000256" key="7">
    <source>
        <dbReference type="SAM" id="MobiDB-lite"/>
    </source>
</evidence>
<dbReference type="InterPro" id="IPR016024">
    <property type="entry name" value="ARM-type_fold"/>
</dbReference>
<evidence type="ECO:0000256" key="6">
    <source>
        <dbReference type="ARBA" id="ARBA00023212"/>
    </source>
</evidence>
<dbReference type="PANTHER" id="PTHR18916:SF6">
    <property type="entry name" value="DYNACTIN SUBUNIT 1"/>
    <property type="match status" value="1"/>
</dbReference>
<feature type="region of interest" description="Disordered" evidence="7">
    <location>
        <begin position="286"/>
        <end position="376"/>
    </location>
</feature>
<dbReference type="InterPro" id="IPR024395">
    <property type="entry name" value="CLASP_N_dom"/>
</dbReference>
<feature type="compositionally biased region" description="Low complexity" evidence="7">
    <location>
        <begin position="472"/>
        <end position="525"/>
    </location>
</feature>
<protein>
    <recommendedName>
        <fullName evidence="8">CAP-Gly domain-containing protein</fullName>
    </recommendedName>
</protein>
<feature type="compositionally biased region" description="Polar residues" evidence="7">
    <location>
        <begin position="288"/>
        <end position="301"/>
    </location>
</feature>
<feature type="compositionally biased region" description="Polar residues" evidence="7">
    <location>
        <begin position="531"/>
        <end position="561"/>
    </location>
</feature>
<keyword evidence="2" id="KW-0963">Cytoplasm</keyword>
<dbReference type="SUPFAM" id="SSF48371">
    <property type="entry name" value="ARM repeat"/>
    <property type="match status" value="1"/>
</dbReference>
<evidence type="ECO:0000259" key="8">
    <source>
        <dbReference type="PROSITE" id="PS50245"/>
    </source>
</evidence>
<feature type="compositionally biased region" description="Polar residues" evidence="7">
    <location>
        <begin position="771"/>
        <end position="781"/>
    </location>
</feature>
<name>A0A7S3H2K9_9STRA</name>
<feature type="compositionally biased region" description="Polar residues" evidence="7">
    <location>
        <begin position="628"/>
        <end position="664"/>
    </location>
</feature>
<dbReference type="EMBL" id="HBIC01024844">
    <property type="protein sequence ID" value="CAE0283439.1"/>
    <property type="molecule type" value="Transcribed_RNA"/>
</dbReference>
<feature type="compositionally biased region" description="Low complexity" evidence="7">
    <location>
        <begin position="302"/>
        <end position="341"/>
    </location>
</feature>
<dbReference type="GO" id="GO:0030286">
    <property type="term" value="C:dynein complex"/>
    <property type="evidence" value="ECO:0007669"/>
    <property type="project" value="UniProtKB-KW"/>
</dbReference>
<dbReference type="InterPro" id="IPR000938">
    <property type="entry name" value="CAP-Gly_domain"/>
</dbReference>
<dbReference type="GO" id="GO:0005819">
    <property type="term" value="C:spindle"/>
    <property type="evidence" value="ECO:0007669"/>
    <property type="project" value="UniProtKB-SubCell"/>
</dbReference>
<evidence type="ECO:0000256" key="2">
    <source>
        <dbReference type="ARBA" id="ARBA00022490"/>
    </source>
</evidence>
<dbReference type="Pfam" id="PF12348">
    <property type="entry name" value="CLASP_N"/>
    <property type="match status" value="1"/>
</dbReference>
<evidence type="ECO:0000256" key="5">
    <source>
        <dbReference type="ARBA" id="ARBA00023054"/>
    </source>
</evidence>
<keyword evidence="6" id="KW-0206">Cytoskeleton</keyword>
<dbReference type="Pfam" id="PF01302">
    <property type="entry name" value="CAP_GLY"/>
    <property type="match status" value="1"/>
</dbReference>
<feature type="compositionally biased region" description="Polar residues" evidence="7">
    <location>
        <begin position="364"/>
        <end position="374"/>
    </location>
</feature>
<feature type="domain" description="CAP-Gly" evidence="8">
    <location>
        <begin position="699"/>
        <end position="741"/>
    </location>
</feature>
<dbReference type="Gene3D" id="2.30.30.190">
    <property type="entry name" value="CAP Gly-rich-like domain"/>
    <property type="match status" value="1"/>
</dbReference>
<keyword evidence="3" id="KW-0493">Microtubule</keyword>
<comment type="subcellular location">
    <subcellularLocation>
        <location evidence="1">Cytoplasm</location>
        <location evidence="1">Cytoskeleton</location>
        <location evidence="1">Spindle</location>
    </subcellularLocation>
</comment>
<feature type="region of interest" description="Disordered" evidence="7">
    <location>
        <begin position="471"/>
        <end position="664"/>
    </location>
</feature>
<feature type="compositionally biased region" description="Polar residues" evidence="7">
    <location>
        <begin position="590"/>
        <end position="607"/>
    </location>
</feature>
<dbReference type="SUPFAM" id="SSF74924">
    <property type="entry name" value="Cap-Gly domain"/>
    <property type="match status" value="1"/>
</dbReference>
<dbReference type="InterPro" id="IPR034085">
    <property type="entry name" value="TOG"/>
</dbReference>
<feature type="region of interest" description="Disordered" evidence="7">
    <location>
        <begin position="230"/>
        <end position="253"/>
    </location>
</feature>
<evidence type="ECO:0000256" key="4">
    <source>
        <dbReference type="ARBA" id="ARBA00023017"/>
    </source>
</evidence>
<dbReference type="SMART" id="SM01052">
    <property type="entry name" value="CAP_GLY"/>
    <property type="match status" value="1"/>
</dbReference>
<feature type="region of interest" description="Disordered" evidence="7">
    <location>
        <begin position="751"/>
        <end position="783"/>
    </location>
</feature>
<dbReference type="AlphaFoldDB" id="A0A7S3H2K9"/>
<evidence type="ECO:0000256" key="3">
    <source>
        <dbReference type="ARBA" id="ARBA00022701"/>
    </source>
</evidence>
<gene>
    <name evidence="9" type="ORF">SELO1098_LOCUS12273</name>
</gene>
<dbReference type="SMART" id="SM01349">
    <property type="entry name" value="TOG"/>
    <property type="match status" value="1"/>
</dbReference>
<evidence type="ECO:0000256" key="1">
    <source>
        <dbReference type="ARBA" id="ARBA00004186"/>
    </source>
</evidence>
<dbReference type="Gene3D" id="1.25.10.10">
    <property type="entry name" value="Leucine-rich Repeat Variant"/>
    <property type="match status" value="1"/>
</dbReference>
<sequence>MITMEPIDSKVETLTNTILKTDAESWEIRNKAILQLTDLVSRFKDEPDEIINEHLTANIFRMLKEPVKNMILDLRSQQVRDTCQFLMKLSDIAGDRMKPFLRDSFSTVLEGVKIPHKVTSGYIDECIVHLIKRVTFKSAIILFMHEIKDSKSKILRERCLEYVNLILMHWDMTEKELDFFVEAIKIGLEDAGVRAREIARAAYMNMFNLYPEKAEKIKSLLPKAYQQKLTRSEEEGLSEGPSSPGSNSATLGSSFGGSSMLKMPINLSSTSDSIILTTSSEEIASAPATFNRSTELSHSQKSTASAPAKPSAPHAAVQRSASQSLRAAAPATPAAPTPAATVSTGLQNADVIPVPSKKRIVPPKTQQPSSSEALSSKFEKMASLNSINLLSKSLSTDSTRDTWGKSEMNRGSLDSQLTTSTVNGGMGHAEAPTPSSNGRTVESSVEHAVASLQARVRGTLSRRRSIVHNPFAALASSPPPATQSASSSGAAAAAGQLTSTGNSNSSHSLLSGITTHSTKSSNSSNAGGVSFASSTKAHSSATNSSLRTPMSKRPATTQSSGLRGAPGSQPAFCTRTVTAAPTPAPASVRKATSTGSQDNARSTSVNRSPRAASVAVISAPTPARPRSANKTRPTGTTGVSSPEKTASVRPTLNENGSSEVAQPPTQTVLFPTELSLNMRVYVISVKDNSKLAGTIRFIGHTSFSAGIWIGVCLDTAQGKNDGSVQGRRYFDCAPEHGLFVKEDVVERILSTSDDRSHAVNEQGKEKDKDSSSVTSLETPSFDSAEKKGTVTGLLKLKLSQMMELLNRQLEIVVELEEEDHKRGSFSHSKRALDLQAEVVVITNQEQNLINSFKQCLHDRLG</sequence>
<proteinExistence type="predicted"/>
<dbReference type="InterPro" id="IPR011989">
    <property type="entry name" value="ARM-like"/>
</dbReference>
<feature type="compositionally biased region" description="Basic and acidic residues" evidence="7">
    <location>
        <begin position="751"/>
        <end position="770"/>
    </location>
</feature>
<feature type="region of interest" description="Disordered" evidence="7">
    <location>
        <begin position="420"/>
        <end position="442"/>
    </location>
</feature>
<organism evidence="9">
    <name type="scientific">Spumella elongata</name>
    <dbReference type="NCBI Taxonomy" id="89044"/>
    <lineage>
        <taxon>Eukaryota</taxon>
        <taxon>Sar</taxon>
        <taxon>Stramenopiles</taxon>
        <taxon>Ochrophyta</taxon>
        <taxon>Chrysophyceae</taxon>
        <taxon>Chromulinales</taxon>
        <taxon>Chromulinaceae</taxon>
        <taxon>Spumella</taxon>
    </lineage>
</organism>
<feature type="compositionally biased region" description="Polar residues" evidence="7">
    <location>
        <begin position="433"/>
        <end position="442"/>
    </location>
</feature>